<dbReference type="Proteomes" id="UP000053890">
    <property type="component" value="Unassembled WGS sequence"/>
</dbReference>
<sequence length="177" mass="18374">MAPPPPPPPPRSTKPAPPKATTSAPSTPSTPPSPSRPGTPSSTAGARAPKAQTLALPALLHDLSTLLSHPTPLLSADKFAPAPPPEDAYAPRKPAQDPQQRAQELLAGVRAGTIGPDEQLAREDAPLLADAWVAAMDRVLSRAETHDAQRAGEGVVDRADEVERWAGEVERGLAQAA</sequence>
<feature type="region of interest" description="Disordered" evidence="1">
    <location>
        <begin position="1"/>
        <end position="53"/>
    </location>
</feature>
<dbReference type="RefSeq" id="XP_018268155.1">
    <property type="nucleotide sequence ID" value="XM_018418254.1"/>
</dbReference>
<evidence type="ECO:0000313" key="3">
    <source>
        <dbReference type="Proteomes" id="UP000053890"/>
    </source>
</evidence>
<feature type="compositionally biased region" description="Pro residues" evidence="1">
    <location>
        <begin position="1"/>
        <end position="18"/>
    </location>
</feature>
<dbReference type="AlphaFoldDB" id="A0A0P9EY43"/>
<proteinExistence type="predicted"/>
<dbReference type="GeneID" id="28978702"/>
<feature type="region of interest" description="Disordered" evidence="1">
    <location>
        <begin position="73"/>
        <end position="101"/>
    </location>
</feature>
<gene>
    <name evidence="2" type="ORF">RHOBADRAFT_56229</name>
</gene>
<feature type="compositionally biased region" description="Pro residues" evidence="1">
    <location>
        <begin position="28"/>
        <end position="37"/>
    </location>
</feature>
<organism evidence="2 3">
    <name type="scientific">Rhodotorula graminis (strain WP1)</name>
    <dbReference type="NCBI Taxonomy" id="578459"/>
    <lineage>
        <taxon>Eukaryota</taxon>
        <taxon>Fungi</taxon>
        <taxon>Dikarya</taxon>
        <taxon>Basidiomycota</taxon>
        <taxon>Pucciniomycotina</taxon>
        <taxon>Microbotryomycetes</taxon>
        <taxon>Sporidiobolales</taxon>
        <taxon>Sporidiobolaceae</taxon>
        <taxon>Rhodotorula</taxon>
    </lineage>
</organism>
<protein>
    <submittedName>
        <fullName evidence="2">Uncharacterized protein</fullName>
    </submittedName>
</protein>
<evidence type="ECO:0000313" key="2">
    <source>
        <dbReference type="EMBL" id="KPV72106.1"/>
    </source>
</evidence>
<evidence type="ECO:0000256" key="1">
    <source>
        <dbReference type="SAM" id="MobiDB-lite"/>
    </source>
</evidence>
<dbReference type="EMBL" id="KQ474089">
    <property type="protein sequence ID" value="KPV72106.1"/>
    <property type="molecule type" value="Genomic_DNA"/>
</dbReference>
<reference evidence="2 3" key="1">
    <citation type="journal article" date="2015" name="Front. Microbiol.">
        <title>Genome sequence of the plant growth promoting endophytic yeast Rhodotorula graminis WP1.</title>
        <authorList>
            <person name="Firrincieli A."/>
            <person name="Otillar R."/>
            <person name="Salamov A."/>
            <person name="Schmutz J."/>
            <person name="Khan Z."/>
            <person name="Redman R.S."/>
            <person name="Fleck N.D."/>
            <person name="Lindquist E."/>
            <person name="Grigoriev I.V."/>
            <person name="Doty S.L."/>
        </authorList>
    </citation>
    <scope>NUCLEOTIDE SEQUENCE [LARGE SCALE GENOMIC DNA]</scope>
    <source>
        <strain evidence="2 3">WP1</strain>
    </source>
</reference>
<name>A0A0P9EY43_RHOGW</name>
<dbReference type="OMA" id="ETHDAQR"/>
<dbReference type="OrthoDB" id="10586172at2759"/>
<accession>A0A0P9EY43</accession>
<keyword evidence="3" id="KW-1185">Reference proteome</keyword>